<dbReference type="NCBIfam" id="NF007739">
    <property type="entry name" value="PRK10419.1"/>
    <property type="match status" value="2"/>
</dbReference>
<dbReference type="CDD" id="cd03257">
    <property type="entry name" value="ABC_NikE_OppD_transporters"/>
    <property type="match status" value="2"/>
</dbReference>
<keyword evidence="2" id="KW-0813">Transport</keyword>
<dbReference type="GO" id="GO:0016887">
    <property type="term" value="F:ATP hydrolysis activity"/>
    <property type="evidence" value="ECO:0007669"/>
    <property type="project" value="InterPro"/>
</dbReference>
<gene>
    <name evidence="6" type="ORF">YC6258_04485</name>
</gene>
<proteinExistence type="inferred from homology"/>
<dbReference type="SUPFAM" id="SSF52540">
    <property type="entry name" value="P-loop containing nucleoside triphosphate hydrolases"/>
    <property type="match status" value="2"/>
</dbReference>
<dbReference type="InterPro" id="IPR003439">
    <property type="entry name" value="ABC_transporter-like_ATP-bd"/>
</dbReference>
<dbReference type="InterPro" id="IPR013563">
    <property type="entry name" value="Oligopep_ABC_C"/>
</dbReference>
<keyword evidence="3" id="KW-0547">Nucleotide-binding</keyword>
<dbReference type="RefSeq" id="WP_044618513.1">
    <property type="nucleotide sequence ID" value="NZ_CP007142.1"/>
</dbReference>
<dbReference type="Pfam" id="PF00005">
    <property type="entry name" value="ABC_tran"/>
    <property type="match status" value="2"/>
</dbReference>
<dbReference type="SMART" id="SM00382">
    <property type="entry name" value="AAA"/>
    <property type="match status" value="2"/>
</dbReference>
<dbReference type="Proteomes" id="UP000032266">
    <property type="component" value="Chromosome"/>
</dbReference>
<dbReference type="PANTHER" id="PTHR43776:SF7">
    <property type="entry name" value="D,D-DIPEPTIDE TRANSPORT ATP-BINDING PROTEIN DDPF-RELATED"/>
    <property type="match status" value="1"/>
</dbReference>
<accession>A0A0C5VPD8</accession>
<dbReference type="InterPro" id="IPR003593">
    <property type="entry name" value="AAA+_ATPase"/>
</dbReference>
<dbReference type="HOGENOM" id="CLU_000604_86_2_6"/>
<name>A0A0C5VPD8_9GAMM</name>
<sequence length="530" mass="59502">MPLISIEHLSLGFKLGDQFRQVVDDTSFSIAEGEVLALVGESGSGKSVTSLSILRLLDSPPLVFMDGRIIWNKKEDLLTVSDQRMRELRGQDIGVIFQEPMTSLNPLHTVGRQLSEMVLLHELVTKAEALRISLEWMVKVGIREADKKISAFPHQLSGGERQRIMIAMALVNRPKLLIADEPTTALDVTVQRQILDLLMELQREIGMSVLFITHDLAVVKGIAHRVIVMEQGKIVETAETQKLFAAPSHPYTRKLLAARPRQSLSDVDRKILLLKVEQLRVWFPIKRGVFKRTVDHIKAVDDVSLELYPGETLGVVGESGSGKSTLARAVLKLEPSNGKIIFDQTELQQLDRKKLRPLRRSLQVVFQDPYGSLSPRMSVAEIISEGLDIHGIGSVSEREQQVIAVMKEVGLDPESRFRYPNEFSGGQRQRIAIARVLILKPKLIILDEPTSSLDRTVQVQVLELLQALQKEYQLSYLFISHDLEVVRAISHRVIVMNQGVVVEQGDTDTVFSEPRHPYTRNLIASIPTMD</sequence>
<dbReference type="GO" id="GO:0015833">
    <property type="term" value="P:peptide transport"/>
    <property type="evidence" value="ECO:0007669"/>
    <property type="project" value="InterPro"/>
</dbReference>
<evidence type="ECO:0000313" key="7">
    <source>
        <dbReference type="Proteomes" id="UP000032266"/>
    </source>
</evidence>
<evidence type="ECO:0000256" key="1">
    <source>
        <dbReference type="ARBA" id="ARBA00005417"/>
    </source>
</evidence>
<dbReference type="GO" id="GO:0005524">
    <property type="term" value="F:ATP binding"/>
    <property type="evidence" value="ECO:0007669"/>
    <property type="project" value="UniProtKB-KW"/>
</dbReference>
<evidence type="ECO:0000313" key="6">
    <source>
        <dbReference type="EMBL" id="AJQ96517.1"/>
    </source>
</evidence>
<evidence type="ECO:0000256" key="3">
    <source>
        <dbReference type="ARBA" id="ARBA00022741"/>
    </source>
</evidence>
<feature type="domain" description="ABC transporter" evidence="5">
    <location>
        <begin position="6"/>
        <end position="256"/>
    </location>
</feature>
<evidence type="ECO:0000256" key="2">
    <source>
        <dbReference type="ARBA" id="ARBA00022448"/>
    </source>
</evidence>
<comment type="similarity">
    <text evidence="1">Belongs to the ABC transporter superfamily.</text>
</comment>
<dbReference type="OrthoDB" id="9784450at2"/>
<feature type="domain" description="ABC transporter" evidence="5">
    <location>
        <begin position="274"/>
        <end position="523"/>
    </location>
</feature>
<evidence type="ECO:0000259" key="5">
    <source>
        <dbReference type="PROSITE" id="PS50893"/>
    </source>
</evidence>
<keyword evidence="7" id="KW-1185">Reference proteome</keyword>
<keyword evidence="4" id="KW-0067">ATP-binding</keyword>
<dbReference type="NCBIfam" id="NF008453">
    <property type="entry name" value="PRK11308.1"/>
    <property type="match status" value="2"/>
</dbReference>
<dbReference type="PATRIC" id="fig|1445510.3.peg.4449"/>
<dbReference type="KEGG" id="gsn:YC6258_04485"/>
<dbReference type="InterPro" id="IPR027417">
    <property type="entry name" value="P-loop_NTPase"/>
</dbReference>
<dbReference type="PANTHER" id="PTHR43776">
    <property type="entry name" value="TRANSPORT ATP-BINDING PROTEIN"/>
    <property type="match status" value="1"/>
</dbReference>
<evidence type="ECO:0000256" key="4">
    <source>
        <dbReference type="ARBA" id="ARBA00022840"/>
    </source>
</evidence>
<dbReference type="GO" id="GO:0055085">
    <property type="term" value="P:transmembrane transport"/>
    <property type="evidence" value="ECO:0007669"/>
    <property type="project" value="UniProtKB-ARBA"/>
</dbReference>
<dbReference type="Gene3D" id="3.40.50.300">
    <property type="entry name" value="P-loop containing nucleotide triphosphate hydrolases"/>
    <property type="match status" value="2"/>
</dbReference>
<reference evidence="6 7" key="1">
    <citation type="submission" date="2014-01" db="EMBL/GenBank/DDBJ databases">
        <title>Full genme sequencing of cellulolytic bacterium Gynuella sunshinyii YC6258T gen. nov., sp. nov.</title>
        <authorList>
            <person name="Khan H."/>
            <person name="Chung E.J."/>
            <person name="Chung Y.R."/>
        </authorList>
    </citation>
    <scope>NUCLEOTIDE SEQUENCE [LARGE SCALE GENOMIC DNA]</scope>
    <source>
        <strain evidence="6 7">YC6258</strain>
    </source>
</reference>
<protein>
    <submittedName>
        <fullName evidence="6">ABC-type uncharacterized transport system, duplicated ATPase component</fullName>
    </submittedName>
</protein>
<dbReference type="EMBL" id="CP007142">
    <property type="protein sequence ID" value="AJQ96517.1"/>
    <property type="molecule type" value="Genomic_DNA"/>
</dbReference>
<dbReference type="InterPro" id="IPR050319">
    <property type="entry name" value="ABC_transp_ATP-bind"/>
</dbReference>
<dbReference type="InterPro" id="IPR017871">
    <property type="entry name" value="ABC_transporter-like_CS"/>
</dbReference>
<dbReference type="Pfam" id="PF08352">
    <property type="entry name" value="oligo_HPY"/>
    <property type="match status" value="2"/>
</dbReference>
<dbReference type="AlphaFoldDB" id="A0A0C5VPD8"/>
<organism evidence="6 7">
    <name type="scientific">Gynuella sunshinyii YC6258</name>
    <dbReference type="NCBI Taxonomy" id="1445510"/>
    <lineage>
        <taxon>Bacteria</taxon>
        <taxon>Pseudomonadati</taxon>
        <taxon>Pseudomonadota</taxon>
        <taxon>Gammaproteobacteria</taxon>
        <taxon>Oceanospirillales</taxon>
        <taxon>Saccharospirillaceae</taxon>
        <taxon>Gynuella</taxon>
    </lineage>
</organism>
<dbReference type="FunFam" id="3.40.50.300:FF:000016">
    <property type="entry name" value="Oligopeptide ABC transporter ATP-binding component"/>
    <property type="match status" value="2"/>
</dbReference>
<dbReference type="PROSITE" id="PS50893">
    <property type="entry name" value="ABC_TRANSPORTER_2"/>
    <property type="match status" value="2"/>
</dbReference>
<dbReference type="STRING" id="1445510.YC6258_04485"/>
<dbReference type="PROSITE" id="PS00211">
    <property type="entry name" value="ABC_TRANSPORTER_1"/>
    <property type="match status" value="2"/>
</dbReference>